<dbReference type="SUPFAM" id="SSF52266">
    <property type="entry name" value="SGNH hydrolase"/>
    <property type="match status" value="1"/>
</dbReference>
<sequence>MTTIALVTLLAILLTSSSSQARPAPSPPPPPPPGPPIKILVVGDSITHGYEGDYTWRYRLWQWLRASSSPATNVTFVGPYPGTFPPADVPPPASPQPPTPPGFETTRVWGGYALDVEPAFLEDSGRSHFSHWGRQAGQVRESVGEMVARYDADYVLVALGFNDLAWIHTVDETLDSIGVIVAGAREARPDVRFAIANVPQRTPAGGREWLPDKTDEYNGLLEGLLGELGTEESPVWLVRLREEYQCGITGCPASHDGLHPNALGEFQIAKAFSQVMHEKYGFGDANFTIPAQIPLRACAAPKNVRGAKGVWEDGVWGVPVTWDRFYGAFGFLLSARQKGGEWLGEVYTDVASYKMPWPREGEEWEVRVKTYCGDQQDRSPWSDIAPVRT</sequence>
<dbReference type="InterPro" id="IPR013830">
    <property type="entry name" value="SGNH_hydro"/>
</dbReference>
<dbReference type="Pfam" id="PF13472">
    <property type="entry name" value="Lipase_GDSL_2"/>
    <property type="match status" value="1"/>
</dbReference>
<protein>
    <submittedName>
        <fullName evidence="3">SGNH hydrolase</fullName>
    </submittedName>
</protein>
<dbReference type="Proteomes" id="UP001174691">
    <property type="component" value="Unassembled WGS sequence"/>
</dbReference>
<dbReference type="AlphaFoldDB" id="A0AA38S7Z8"/>
<feature type="signal peptide" evidence="1">
    <location>
        <begin position="1"/>
        <end position="21"/>
    </location>
</feature>
<reference evidence="3" key="1">
    <citation type="submission" date="2022-07" db="EMBL/GenBank/DDBJ databases">
        <title>Fungi with potential for degradation of polypropylene.</title>
        <authorList>
            <person name="Gostincar C."/>
        </authorList>
    </citation>
    <scope>NUCLEOTIDE SEQUENCE</scope>
    <source>
        <strain evidence="3">EXF-13287</strain>
    </source>
</reference>
<dbReference type="InterPro" id="IPR036514">
    <property type="entry name" value="SGNH_hydro_sf"/>
</dbReference>
<evidence type="ECO:0000259" key="2">
    <source>
        <dbReference type="Pfam" id="PF13472"/>
    </source>
</evidence>
<keyword evidence="3" id="KW-0378">Hydrolase</keyword>
<dbReference type="EMBL" id="JANBVN010000066">
    <property type="protein sequence ID" value="KAJ9151085.1"/>
    <property type="molecule type" value="Genomic_DNA"/>
</dbReference>
<evidence type="ECO:0000256" key="1">
    <source>
        <dbReference type="SAM" id="SignalP"/>
    </source>
</evidence>
<dbReference type="GO" id="GO:0004622">
    <property type="term" value="F:phosphatidylcholine lysophospholipase activity"/>
    <property type="evidence" value="ECO:0007669"/>
    <property type="project" value="TreeGrafter"/>
</dbReference>
<evidence type="ECO:0000313" key="4">
    <source>
        <dbReference type="Proteomes" id="UP001174691"/>
    </source>
</evidence>
<gene>
    <name evidence="3" type="ORF">NKR19_g5004</name>
</gene>
<organism evidence="3 4">
    <name type="scientific">Coniochaeta hoffmannii</name>
    <dbReference type="NCBI Taxonomy" id="91930"/>
    <lineage>
        <taxon>Eukaryota</taxon>
        <taxon>Fungi</taxon>
        <taxon>Dikarya</taxon>
        <taxon>Ascomycota</taxon>
        <taxon>Pezizomycotina</taxon>
        <taxon>Sordariomycetes</taxon>
        <taxon>Sordariomycetidae</taxon>
        <taxon>Coniochaetales</taxon>
        <taxon>Coniochaetaceae</taxon>
        <taxon>Coniochaeta</taxon>
    </lineage>
</organism>
<feature type="chain" id="PRO_5041278187" evidence="1">
    <location>
        <begin position="22"/>
        <end position="389"/>
    </location>
</feature>
<accession>A0AA38S7Z8</accession>
<proteinExistence type="predicted"/>
<keyword evidence="4" id="KW-1185">Reference proteome</keyword>
<comment type="caution">
    <text evidence="3">The sequence shown here is derived from an EMBL/GenBank/DDBJ whole genome shotgun (WGS) entry which is preliminary data.</text>
</comment>
<feature type="domain" description="SGNH hydrolase-type esterase" evidence="2">
    <location>
        <begin position="137"/>
        <end position="264"/>
    </location>
</feature>
<dbReference type="InterPro" id="IPR051532">
    <property type="entry name" value="Ester_Hydrolysis_Enzymes"/>
</dbReference>
<dbReference type="PANTHER" id="PTHR30383:SF2">
    <property type="entry name" value="CELLULOSE-BINDING PROTEIN"/>
    <property type="match status" value="1"/>
</dbReference>
<dbReference type="PANTHER" id="PTHR30383">
    <property type="entry name" value="THIOESTERASE 1/PROTEASE 1/LYSOPHOSPHOLIPASE L1"/>
    <property type="match status" value="1"/>
</dbReference>
<keyword evidence="1" id="KW-0732">Signal</keyword>
<dbReference type="Gene3D" id="3.40.50.1110">
    <property type="entry name" value="SGNH hydrolase"/>
    <property type="match status" value="1"/>
</dbReference>
<evidence type="ECO:0000313" key="3">
    <source>
        <dbReference type="EMBL" id="KAJ9151085.1"/>
    </source>
</evidence>
<name>A0AA38S7Z8_9PEZI</name>